<organism evidence="3 4">
    <name type="scientific">Pseudomonas palleroniana</name>
    <dbReference type="NCBI Taxonomy" id="191390"/>
    <lineage>
        <taxon>Bacteria</taxon>
        <taxon>Pseudomonadati</taxon>
        <taxon>Pseudomonadota</taxon>
        <taxon>Gammaproteobacteria</taxon>
        <taxon>Pseudomonadales</taxon>
        <taxon>Pseudomonadaceae</taxon>
        <taxon>Pseudomonas</taxon>
    </lineage>
</organism>
<evidence type="ECO:0000313" key="5">
    <source>
        <dbReference type="Proteomes" id="UP000240476"/>
    </source>
</evidence>
<evidence type="ECO:0000313" key="3">
    <source>
        <dbReference type="EMBL" id="SEE14751.1"/>
    </source>
</evidence>
<dbReference type="Proteomes" id="UP000423257">
    <property type="component" value="Unassembled WGS sequence"/>
</dbReference>
<evidence type="ECO:0008006" key="7">
    <source>
        <dbReference type="Google" id="ProtNLM"/>
    </source>
</evidence>
<dbReference type="AlphaFoldDB" id="A0A1H5GH38"/>
<keyword evidence="5" id="KW-1185">Reference proteome</keyword>
<reference evidence="3 4" key="1">
    <citation type="submission" date="2016-10" db="EMBL/GenBank/DDBJ databases">
        <authorList>
            <person name="de Groot N.N."/>
        </authorList>
    </citation>
    <scope>NUCLEOTIDE SEQUENCE [LARGE SCALE GENOMIC DNA]</scope>
    <source>
        <strain evidence="3 4">BS3265</strain>
    </source>
</reference>
<sequence>MINLTHIIHKKGEELQELELFAGVCRNALNQATRSVETIDLRRRIAEVLNEKPDYESESQLDAAKEHATKISEFAESQTKNGLPYLYSLCAVRLWALSEAMVDELVVHSLLTPSKFFDHSILAKLKGPLIEFRSASPDEQAEFLAETLKQLVDAPLKLGAGKFEALLAPVGLGGEIQEDVRKTLYELSQIRNIIVHKSGKADRRILEACPWLDFKKGETINVTFEMFERYRVATYWYIVAVRGRIDARDGIKNPMDLNKILKMIESKLQVSSNNSKAQND</sequence>
<name>A0A1H5GH38_9PSED</name>
<proteinExistence type="predicted"/>
<evidence type="ECO:0000313" key="2">
    <source>
        <dbReference type="EMBL" id="PTC31501.1"/>
    </source>
</evidence>
<dbReference type="Proteomes" id="UP000240476">
    <property type="component" value="Unassembled WGS sequence"/>
</dbReference>
<dbReference type="EMBL" id="FNUA01000002">
    <property type="protein sequence ID" value="SEE14751.1"/>
    <property type="molecule type" value="Genomic_DNA"/>
</dbReference>
<reference evidence="2 5" key="2">
    <citation type="submission" date="2018-03" db="EMBL/GenBank/DDBJ databases">
        <title>Draft genome sequence of the type strain of Pseudomonas palleroniana LMG 23076, isolated from rice in Cameroon.</title>
        <authorList>
            <person name="Tambong J.T."/>
        </authorList>
    </citation>
    <scope>NUCLEOTIDE SEQUENCE [LARGE SCALE GENOMIC DNA]</scope>
    <source>
        <strain evidence="2 5">LMG 23076</strain>
    </source>
</reference>
<dbReference type="Proteomes" id="UP000199129">
    <property type="component" value="Unassembled WGS sequence"/>
</dbReference>
<evidence type="ECO:0000313" key="6">
    <source>
        <dbReference type="Proteomes" id="UP000423257"/>
    </source>
</evidence>
<accession>A0A1H5GH38</accession>
<dbReference type="RefSeq" id="WP_090366133.1">
    <property type="nucleotide sequence ID" value="NZ_FNUA01000002.1"/>
</dbReference>
<evidence type="ECO:0000313" key="4">
    <source>
        <dbReference type="Proteomes" id="UP000199129"/>
    </source>
</evidence>
<evidence type="ECO:0000313" key="1">
    <source>
        <dbReference type="EMBL" id="KAB0565198.1"/>
    </source>
</evidence>
<dbReference type="EMBL" id="VZPQ01000012">
    <property type="protein sequence ID" value="KAB0565198.1"/>
    <property type="molecule type" value="Genomic_DNA"/>
</dbReference>
<gene>
    <name evidence="2" type="ORF">C9383_02555</name>
    <name evidence="1" type="ORF">F7R03_19510</name>
    <name evidence="3" type="ORF">SAMN04490198_0659</name>
</gene>
<dbReference type="EMBL" id="PYWX01000010">
    <property type="protein sequence ID" value="PTC31501.1"/>
    <property type="molecule type" value="Genomic_DNA"/>
</dbReference>
<reference evidence="1 6" key="3">
    <citation type="submission" date="2019-09" db="EMBL/GenBank/DDBJ databases">
        <title>Draft genome sequences of 48 bacterial type strains from the CCUG.</title>
        <authorList>
            <person name="Tunovic T."/>
            <person name="Pineiro-Iglesias B."/>
            <person name="Unosson C."/>
            <person name="Inganas E."/>
            <person name="Ohlen M."/>
            <person name="Cardew S."/>
            <person name="Jensie-Markopoulos S."/>
            <person name="Salva-Serra F."/>
            <person name="Jaen-Luchoro D."/>
            <person name="Karlsson R."/>
            <person name="Svensson-Stadler L."/>
            <person name="Chun J."/>
            <person name="Moore E."/>
        </authorList>
    </citation>
    <scope>NUCLEOTIDE SEQUENCE [LARGE SCALE GENOMIC DNA]</scope>
    <source>
        <strain evidence="1 6">CCUG 51524</strain>
    </source>
</reference>
<protein>
    <recommendedName>
        <fullName evidence="7">RiboL-PSP-HEPN domain-containing protein</fullName>
    </recommendedName>
</protein>